<reference evidence="2" key="1">
    <citation type="submission" date="2017-09" db="EMBL/GenBank/DDBJ databases">
        <title>Depth-based differentiation of microbial function through sediment-hosted aquifers and enrichment of novel symbionts in the deep terrestrial subsurface.</title>
        <authorList>
            <person name="Probst A.J."/>
            <person name="Ladd B."/>
            <person name="Jarett J.K."/>
            <person name="Geller-Mcgrath D.E."/>
            <person name="Sieber C.M.K."/>
            <person name="Emerson J.B."/>
            <person name="Anantharaman K."/>
            <person name="Thomas B.C."/>
            <person name="Malmstrom R."/>
            <person name="Stieglmeier M."/>
            <person name="Klingl A."/>
            <person name="Woyke T."/>
            <person name="Ryan C.M."/>
            <person name="Banfield J.F."/>
        </authorList>
    </citation>
    <scope>NUCLEOTIDE SEQUENCE [LARGE SCALE GENOMIC DNA]</scope>
</reference>
<sequence length="354" mass="41792">MKIIFVVHGLGEYAQAQAVADLLQKKRENIFFLSKDKLIKDIAFNDNFSVLDEKNNINNILDKTEADALFLCNSHTNIPYDLTRPNKIKKIFSLDSNWLFNNKKYDSENFHKFYTYPWIDTIYTLFPKPIFEANLKENGGYYEIEKYFKNRIYCPGFVPSGTSLNSSEKLILRKKYRINNEKKIISLYFGDRTFHSRNYNKMVAETMRTICLILNDLKNINKIDFEIRKLDEDVPKKQKSSINFDEELSVTDLMIMHYGYGTLARIFHKKIPVICFIPPVENEIHSNYFELSPLIKKDAIKHFFFDKYEKTGLKDTIVNLLLNESAIADTRRHQQDIFISGENNLVKHFYQQFK</sequence>
<protein>
    <recommendedName>
        <fullName evidence="3">Glycosyl transferase family 28 C-terminal domain-containing protein</fullName>
    </recommendedName>
</protein>
<dbReference type="AlphaFoldDB" id="A0A2M8KSK0"/>
<accession>A0A2M8KSK0</accession>
<name>A0A2M8KSK0_9BACT</name>
<comment type="caution">
    <text evidence="1">The sequence shown here is derived from an EMBL/GenBank/DDBJ whole genome shotgun (WGS) entry which is preliminary data.</text>
</comment>
<proteinExistence type="predicted"/>
<gene>
    <name evidence="1" type="ORF">COU88_02610</name>
</gene>
<evidence type="ECO:0000313" key="1">
    <source>
        <dbReference type="EMBL" id="PJE62873.1"/>
    </source>
</evidence>
<dbReference type="EMBL" id="PFED01000112">
    <property type="protein sequence ID" value="PJE62873.1"/>
    <property type="molecule type" value="Genomic_DNA"/>
</dbReference>
<evidence type="ECO:0000313" key="2">
    <source>
        <dbReference type="Proteomes" id="UP000229554"/>
    </source>
</evidence>
<dbReference type="Proteomes" id="UP000229554">
    <property type="component" value="Unassembled WGS sequence"/>
</dbReference>
<evidence type="ECO:0008006" key="3">
    <source>
        <dbReference type="Google" id="ProtNLM"/>
    </source>
</evidence>
<organism evidence="1 2">
    <name type="scientific">Candidatus Roizmanbacteria bacterium CG10_big_fil_rev_8_21_14_0_10_39_6</name>
    <dbReference type="NCBI Taxonomy" id="1974853"/>
    <lineage>
        <taxon>Bacteria</taxon>
        <taxon>Candidatus Roizmaniibacteriota</taxon>
    </lineage>
</organism>